<proteinExistence type="predicted"/>
<sequence length="72" mass="7786">MLLKIVFYLAPMILVPYLVIAAQASVVPNIFLKAYGEDLALTITTYAAGVKSFLSFITGPLVGIASDFYGRK</sequence>
<name>A0A0L0F8B0_9EUKA</name>
<feature type="non-terminal residue" evidence="2">
    <location>
        <position position="72"/>
    </location>
</feature>
<reference evidence="2 3" key="1">
    <citation type="submission" date="2011-02" db="EMBL/GenBank/DDBJ databases">
        <title>The Genome Sequence of Sphaeroforma arctica JP610.</title>
        <authorList>
            <consortium name="The Broad Institute Genome Sequencing Platform"/>
            <person name="Russ C."/>
            <person name="Cuomo C."/>
            <person name="Young S.K."/>
            <person name="Zeng Q."/>
            <person name="Gargeya S."/>
            <person name="Alvarado L."/>
            <person name="Berlin A."/>
            <person name="Chapman S.B."/>
            <person name="Chen Z."/>
            <person name="Freedman E."/>
            <person name="Gellesch M."/>
            <person name="Goldberg J."/>
            <person name="Griggs A."/>
            <person name="Gujja S."/>
            <person name="Heilman E."/>
            <person name="Heiman D."/>
            <person name="Howarth C."/>
            <person name="Mehta T."/>
            <person name="Neiman D."/>
            <person name="Pearson M."/>
            <person name="Roberts A."/>
            <person name="Saif S."/>
            <person name="Shea T."/>
            <person name="Shenoy N."/>
            <person name="Sisk P."/>
            <person name="Stolte C."/>
            <person name="Sykes S."/>
            <person name="White J."/>
            <person name="Yandava C."/>
            <person name="Burger G."/>
            <person name="Gray M.W."/>
            <person name="Holland P.W.H."/>
            <person name="King N."/>
            <person name="Lang F.B.F."/>
            <person name="Roger A.J."/>
            <person name="Ruiz-Trillo I."/>
            <person name="Haas B."/>
            <person name="Nusbaum C."/>
            <person name="Birren B."/>
        </authorList>
    </citation>
    <scope>NUCLEOTIDE SEQUENCE [LARGE SCALE GENOMIC DNA]</scope>
    <source>
        <strain evidence="2 3">JP610</strain>
    </source>
</reference>
<dbReference type="OrthoDB" id="196650at2759"/>
<gene>
    <name evidence="2" type="ORF">SARC_14655</name>
</gene>
<dbReference type="RefSeq" id="XP_014146688.1">
    <property type="nucleotide sequence ID" value="XM_014291213.1"/>
</dbReference>
<dbReference type="GeneID" id="25915159"/>
<keyword evidence="3" id="KW-1185">Reference proteome</keyword>
<accession>A0A0L0F8B0</accession>
<evidence type="ECO:0000313" key="3">
    <source>
        <dbReference type="Proteomes" id="UP000054560"/>
    </source>
</evidence>
<keyword evidence="1" id="KW-0472">Membrane</keyword>
<keyword evidence="1" id="KW-0812">Transmembrane</keyword>
<organism evidence="2 3">
    <name type="scientific">Sphaeroforma arctica JP610</name>
    <dbReference type="NCBI Taxonomy" id="667725"/>
    <lineage>
        <taxon>Eukaryota</taxon>
        <taxon>Ichthyosporea</taxon>
        <taxon>Ichthyophonida</taxon>
        <taxon>Sphaeroforma</taxon>
    </lineage>
</organism>
<dbReference type="Proteomes" id="UP000054560">
    <property type="component" value="Unassembled WGS sequence"/>
</dbReference>
<dbReference type="EMBL" id="KQ246506">
    <property type="protein sequence ID" value="KNC72786.1"/>
    <property type="molecule type" value="Genomic_DNA"/>
</dbReference>
<protein>
    <submittedName>
        <fullName evidence="2">Uncharacterized protein</fullName>
    </submittedName>
</protein>
<evidence type="ECO:0000313" key="2">
    <source>
        <dbReference type="EMBL" id="KNC72786.1"/>
    </source>
</evidence>
<keyword evidence="1" id="KW-1133">Transmembrane helix</keyword>
<feature type="transmembrane region" description="Helical" evidence="1">
    <location>
        <begin position="52"/>
        <end position="70"/>
    </location>
</feature>
<evidence type="ECO:0000256" key="1">
    <source>
        <dbReference type="SAM" id="Phobius"/>
    </source>
</evidence>
<feature type="transmembrane region" description="Helical" evidence="1">
    <location>
        <begin position="7"/>
        <end position="32"/>
    </location>
</feature>
<dbReference type="AlphaFoldDB" id="A0A0L0F8B0"/>